<accession>A0A6J4KZC8</accession>
<keyword evidence="2" id="KW-0418">Kinase</keyword>
<protein>
    <submittedName>
        <fullName evidence="2">Pantothenate kinase type III, CoaX-like</fullName>
        <ecNumber evidence="2">2.7.1.33</ecNumber>
    </submittedName>
</protein>
<name>A0A6J4KZC8_9ACTN</name>
<feature type="non-terminal residue" evidence="2">
    <location>
        <position position="251"/>
    </location>
</feature>
<organism evidence="2">
    <name type="scientific">uncultured Frankineae bacterium</name>
    <dbReference type="NCBI Taxonomy" id="437475"/>
    <lineage>
        <taxon>Bacteria</taxon>
        <taxon>Bacillati</taxon>
        <taxon>Actinomycetota</taxon>
        <taxon>Actinomycetes</taxon>
        <taxon>Frankiales</taxon>
        <taxon>environmental samples</taxon>
    </lineage>
</organism>
<sequence>AAHRRRRQHQHGPRPVRRRPPVRELPDQDRSPGDRRRAGADVPRPAVGPPGAARRLRLLDRARGARPADGHVRPLLLGRPDHRGRSGRQDRCADPHRQPARGRARPHRQHAGGAHPLRRAGRGRRLRHVDELRRRVGPRGVPRRCAGPRGRDQRRRAGRPGGAPVQGRAGRAAVGHRQEHRRGPAVRAPLRLRRAGRRPGAPDQRRARRAAGRARDRRAVAPDVPRVRHPRPPRAGPDPDRPAPGVRAQRL</sequence>
<feature type="region of interest" description="Disordered" evidence="1">
    <location>
        <begin position="1"/>
        <end position="251"/>
    </location>
</feature>
<gene>
    <name evidence="2" type="ORF">AVDCRST_MAG16-638</name>
</gene>
<feature type="non-terminal residue" evidence="2">
    <location>
        <position position="1"/>
    </location>
</feature>
<dbReference type="EC" id="2.7.1.33" evidence="2"/>
<feature type="compositionally biased region" description="Basic residues" evidence="1">
    <location>
        <begin position="98"/>
        <end position="127"/>
    </location>
</feature>
<evidence type="ECO:0000313" key="2">
    <source>
        <dbReference type="EMBL" id="CAA9318584.1"/>
    </source>
</evidence>
<feature type="compositionally biased region" description="Basic residues" evidence="1">
    <location>
        <begin position="1"/>
        <end position="20"/>
    </location>
</feature>
<feature type="compositionally biased region" description="Basic residues" evidence="1">
    <location>
        <begin position="178"/>
        <end position="197"/>
    </location>
</feature>
<feature type="compositionally biased region" description="Low complexity" evidence="1">
    <location>
        <begin position="162"/>
        <end position="175"/>
    </location>
</feature>
<dbReference type="GO" id="GO:0004594">
    <property type="term" value="F:pantothenate kinase activity"/>
    <property type="evidence" value="ECO:0007669"/>
    <property type="project" value="UniProtKB-EC"/>
</dbReference>
<feature type="compositionally biased region" description="Basic and acidic residues" evidence="1">
    <location>
        <begin position="57"/>
        <end position="72"/>
    </location>
</feature>
<evidence type="ECO:0000256" key="1">
    <source>
        <dbReference type="SAM" id="MobiDB-lite"/>
    </source>
</evidence>
<feature type="compositionally biased region" description="Low complexity" evidence="1">
    <location>
        <begin position="40"/>
        <end position="53"/>
    </location>
</feature>
<feature type="compositionally biased region" description="Basic and acidic residues" evidence="1">
    <location>
        <begin position="79"/>
        <end position="97"/>
    </location>
</feature>
<dbReference type="AlphaFoldDB" id="A0A6J4KZC8"/>
<proteinExistence type="predicted"/>
<reference evidence="2" key="1">
    <citation type="submission" date="2020-02" db="EMBL/GenBank/DDBJ databases">
        <authorList>
            <person name="Meier V. D."/>
        </authorList>
    </citation>
    <scope>NUCLEOTIDE SEQUENCE</scope>
    <source>
        <strain evidence="2">AVDCRST_MAG16</strain>
    </source>
</reference>
<dbReference type="EMBL" id="CADCUE010000049">
    <property type="protein sequence ID" value="CAA9318584.1"/>
    <property type="molecule type" value="Genomic_DNA"/>
</dbReference>
<keyword evidence="2" id="KW-0808">Transferase</keyword>
<feature type="compositionally biased region" description="Basic and acidic residues" evidence="1">
    <location>
        <begin position="21"/>
        <end position="39"/>
    </location>
</feature>
<feature type="compositionally biased region" description="Low complexity" evidence="1">
    <location>
        <begin position="138"/>
        <end position="148"/>
    </location>
</feature>